<keyword evidence="2" id="KW-0808">Transferase</keyword>
<dbReference type="Pfam" id="PF00069">
    <property type="entry name" value="Pkinase"/>
    <property type="match status" value="1"/>
</dbReference>
<dbReference type="Gene3D" id="1.10.510.10">
    <property type="entry name" value="Transferase(Phosphotransferase) domain 1"/>
    <property type="match status" value="1"/>
</dbReference>
<keyword evidence="3" id="KW-0547">Nucleotide-binding</keyword>
<evidence type="ECO:0000256" key="1">
    <source>
        <dbReference type="ARBA" id="ARBA00022527"/>
    </source>
</evidence>
<keyword evidence="4" id="KW-0418">Kinase</keyword>
<evidence type="ECO:0000256" key="6">
    <source>
        <dbReference type="SAM" id="MobiDB-lite"/>
    </source>
</evidence>
<feature type="region of interest" description="Disordered" evidence="6">
    <location>
        <begin position="578"/>
        <end position="609"/>
    </location>
</feature>
<dbReference type="PANTHER" id="PTHR24346">
    <property type="entry name" value="MAP/MICROTUBULE AFFINITY-REGULATING KINASE"/>
    <property type="match status" value="1"/>
</dbReference>
<evidence type="ECO:0000313" key="8">
    <source>
        <dbReference type="EMBL" id="KAK8890619.1"/>
    </source>
</evidence>
<keyword evidence="1" id="KW-0723">Serine/threonine-protein kinase</keyword>
<evidence type="ECO:0000259" key="7">
    <source>
        <dbReference type="PROSITE" id="PS50011"/>
    </source>
</evidence>
<dbReference type="InterPro" id="IPR000719">
    <property type="entry name" value="Prot_kinase_dom"/>
</dbReference>
<gene>
    <name evidence="8" type="ORF">M9Y10_035400</name>
</gene>
<keyword evidence="9" id="KW-1185">Reference proteome</keyword>
<name>A0ABR2KHK3_9EUKA</name>
<accession>A0ABR2KHK3</accession>
<evidence type="ECO:0000256" key="3">
    <source>
        <dbReference type="ARBA" id="ARBA00022741"/>
    </source>
</evidence>
<dbReference type="PANTHER" id="PTHR24346:SF82">
    <property type="entry name" value="KP78A-RELATED"/>
    <property type="match status" value="1"/>
</dbReference>
<protein>
    <recommendedName>
        <fullName evidence="7">Protein kinase domain-containing protein</fullName>
    </recommendedName>
</protein>
<dbReference type="SMART" id="SM00220">
    <property type="entry name" value="S_TKc"/>
    <property type="match status" value="1"/>
</dbReference>
<dbReference type="InterPro" id="IPR008271">
    <property type="entry name" value="Ser/Thr_kinase_AS"/>
</dbReference>
<dbReference type="Proteomes" id="UP001470230">
    <property type="component" value="Unassembled WGS sequence"/>
</dbReference>
<reference evidence="8 9" key="1">
    <citation type="submission" date="2024-04" db="EMBL/GenBank/DDBJ databases">
        <title>Tritrichomonas musculus Genome.</title>
        <authorList>
            <person name="Alves-Ferreira E."/>
            <person name="Grigg M."/>
            <person name="Lorenzi H."/>
            <person name="Galac M."/>
        </authorList>
    </citation>
    <scope>NUCLEOTIDE SEQUENCE [LARGE SCALE GENOMIC DNA]</scope>
    <source>
        <strain evidence="8 9">EAF2021</strain>
    </source>
</reference>
<dbReference type="EMBL" id="JAPFFF010000005">
    <property type="protein sequence ID" value="KAK8890619.1"/>
    <property type="molecule type" value="Genomic_DNA"/>
</dbReference>
<feature type="compositionally biased region" description="Polar residues" evidence="6">
    <location>
        <begin position="594"/>
        <end position="609"/>
    </location>
</feature>
<keyword evidence="5" id="KW-0067">ATP-binding</keyword>
<dbReference type="Gene3D" id="3.30.200.20">
    <property type="entry name" value="Phosphorylase Kinase, domain 1"/>
    <property type="match status" value="1"/>
</dbReference>
<dbReference type="SUPFAM" id="SSF56112">
    <property type="entry name" value="Protein kinase-like (PK-like)"/>
    <property type="match status" value="1"/>
</dbReference>
<evidence type="ECO:0000313" key="9">
    <source>
        <dbReference type="Proteomes" id="UP001470230"/>
    </source>
</evidence>
<evidence type="ECO:0000256" key="2">
    <source>
        <dbReference type="ARBA" id="ARBA00022679"/>
    </source>
</evidence>
<sequence>MTEKRAIFQSVRSSPLYSSFNCTLSTPTLSVATKKKAKTNWKTQPSRLRPYLIGEQIGGNEMSKIFSAIHCVNYCPAAIKMIPLRKLKRSFAYGQQIMNAETILAPLLFHPHITPIYETIHSETHLMQIMQLLENGNLYCLLAQIAEMRYEKQMQKQASLEQILSQQNIKNEDSHSNSTSNISNDEDIEINQKETLADEELTDFELSYDQKLDFVDQILSAVEYLHSHFICHRDIKLDNILLDKNMTNVKLCDFGFSAISLPSKPVSGLFGSFGYAAPEVIENKHPYDGIAADMWSLGVLIFVIFAERFPFDIEPDNEQTDQDIESEDTESETNYNLIFNEFENDKQNSSIMSQSSSCSCSSFSSRNGSVLHQTQSSECINILSYFEDIIKQIDYSGIPDSIISIIQSLFVIDPKKRATCHQIRQNPVFNSLQHRIINKINNSQDKNIYDNNADKQFHIDLNPILEKEALKVVVMRIAELKKKTITKVMSNLKSPEENDEKVLYNLIKSIIDFEGYFSSPNSIYNEIYELPLSSTDIENISRKNQQDQKSDSSSSDKEIEIEEKGYVHVEFPVKRYYSESENSKRKRQARNKRGNSISTKHPKSNSFTIARSNSFSTLQNSTDENCTETNSFLLASSFRTINELKTSETVTVFGDPAKIMNSIDNYLIKNHYSVSNNVVGERKAVALSEEDEVIIITIEIGKNHCNLDPMLYYDVKLVSKSGKKEDFEDVCFFIKSRFALPIFGNN</sequence>
<evidence type="ECO:0000256" key="4">
    <source>
        <dbReference type="ARBA" id="ARBA00022777"/>
    </source>
</evidence>
<dbReference type="PROSITE" id="PS00108">
    <property type="entry name" value="PROTEIN_KINASE_ST"/>
    <property type="match status" value="1"/>
</dbReference>
<feature type="domain" description="Protein kinase" evidence="7">
    <location>
        <begin position="51"/>
        <end position="429"/>
    </location>
</feature>
<evidence type="ECO:0000256" key="5">
    <source>
        <dbReference type="ARBA" id="ARBA00022840"/>
    </source>
</evidence>
<organism evidence="8 9">
    <name type="scientific">Tritrichomonas musculus</name>
    <dbReference type="NCBI Taxonomy" id="1915356"/>
    <lineage>
        <taxon>Eukaryota</taxon>
        <taxon>Metamonada</taxon>
        <taxon>Parabasalia</taxon>
        <taxon>Tritrichomonadida</taxon>
        <taxon>Tritrichomonadidae</taxon>
        <taxon>Tritrichomonas</taxon>
    </lineage>
</organism>
<dbReference type="InterPro" id="IPR011009">
    <property type="entry name" value="Kinase-like_dom_sf"/>
</dbReference>
<dbReference type="PROSITE" id="PS50011">
    <property type="entry name" value="PROTEIN_KINASE_DOM"/>
    <property type="match status" value="1"/>
</dbReference>
<feature type="compositionally biased region" description="Basic residues" evidence="6">
    <location>
        <begin position="584"/>
        <end position="593"/>
    </location>
</feature>
<proteinExistence type="predicted"/>
<comment type="caution">
    <text evidence="8">The sequence shown here is derived from an EMBL/GenBank/DDBJ whole genome shotgun (WGS) entry which is preliminary data.</text>
</comment>